<dbReference type="PANTHER" id="PTHR33420">
    <property type="entry name" value="FIMBRIAL SUBUNIT ELFA-RELATED"/>
    <property type="match status" value="1"/>
</dbReference>
<protein>
    <submittedName>
        <fullName evidence="2">Type 1 fimbrial protein</fullName>
    </submittedName>
</protein>
<dbReference type="Pfam" id="PF00419">
    <property type="entry name" value="Fimbrial"/>
    <property type="match status" value="1"/>
</dbReference>
<dbReference type="Gene3D" id="2.60.40.3310">
    <property type="match status" value="1"/>
</dbReference>
<evidence type="ECO:0000259" key="1">
    <source>
        <dbReference type="Pfam" id="PF00419"/>
    </source>
</evidence>
<comment type="caution">
    <text evidence="2">The sequence shown here is derived from an EMBL/GenBank/DDBJ whole genome shotgun (WGS) entry which is preliminary data.</text>
</comment>
<dbReference type="GeneID" id="97126172"/>
<dbReference type="AlphaFoldDB" id="A0AAW3Z124"/>
<dbReference type="InterPro" id="IPR036937">
    <property type="entry name" value="Adhesion_dom_fimbrial_sf"/>
</dbReference>
<gene>
    <name evidence="2" type="ORF">ID854_21205</name>
</gene>
<evidence type="ECO:0000313" key="2">
    <source>
        <dbReference type="EMBL" id="MBD2802894.1"/>
    </source>
</evidence>
<reference evidence="2" key="2">
    <citation type="journal article" date="2024" name="Toxins">
        <title>Genome Sequence Analysis of Native Xenorhabdus Strains Isolated from Entomopathogenic Nematodes in Argentina.</title>
        <authorList>
            <person name="Palma L."/>
            <person name="Frizzo L."/>
            <person name="Kaiser S."/>
            <person name="Berry C."/>
            <person name="Caballero P."/>
            <person name="Bode H.B."/>
            <person name="Del Valle E.E."/>
        </authorList>
    </citation>
    <scope>NUCLEOTIDE SEQUENCE</scope>
    <source>
        <strain evidence="2">M</strain>
    </source>
</reference>
<dbReference type="RefSeq" id="WP_099138759.1">
    <property type="nucleotide sequence ID" value="NZ_CAWNPE010000001.1"/>
</dbReference>
<dbReference type="SUPFAM" id="SSF49401">
    <property type="entry name" value="Bacterial adhesins"/>
    <property type="match status" value="1"/>
</dbReference>
<dbReference type="GO" id="GO:0043709">
    <property type="term" value="P:cell adhesion involved in single-species biofilm formation"/>
    <property type="evidence" value="ECO:0007669"/>
    <property type="project" value="TreeGrafter"/>
</dbReference>
<dbReference type="Proteomes" id="UP001193920">
    <property type="component" value="Unassembled WGS sequence"/>
</dbReference>
<dbReference type="GO" id="GO:0009289">
    <property type="term" value="C:pilus"/>
    <property type="evidence" value="ECO:0007669"/>
    <property type="project" value="InterPro"/>
</dbReference>
<dbReference type="EMBL" id="JACXBF010000542">
    <property type="protein sequence ID" value="MBD2802894.1"/>
    <property type="molecule type" value="Genomic_DNA"/>
</dbReference>
<dbReference type="InterPro" id="IPR050263">
    <property type="entry name" value="Bact_Fimbrial_Adh_Pro"/>
</dbReference>
<dbReference type="InterPro" id="IPR000259">
    <property type="entry name" value="Adhesion_dom_fimbrial"/>
</dbReference>
<name>A0AAW3Z124_9GAMM</name>
<proteinExistence type="predicted"/>
<feature type="domain" description="Fimbrial-type adhesion" evidence="1">
    <location>
        <begin position="209"/>
        <end position="354"/>
    </location>
</feature>
<dbReference type="Gene3D" id="2.60.40.1090">
    <property type="entry name" value="Fimbrial-type adhesion domain"/>
    <property type="match status" value="1"/>
</dbReference>
<dbReference type="InterPro" id="IPR008966">
    <property type="entry name" value="Adhesion_dom_sf"/>
</dbReference>
<sequence>MTTNEVKKSGIIKLLLGTSLLILSSKGYAGPAHDCWVEIPLNSNNANFLPIQYTISVGEDFEINPDLPVNSVLLTRSLPATSPTGQFMCDSQLGLYRYEGIGTPTNSIYPIPNIPGLGYRIKKTTDKSGHDIEDGWFPYTRNQVYNENTFETLTQYNGLLFNHQVIYHLQLVKISDILRGGQLTGEIAKGIALEKNNFQYFSLKIAGSINVKLVYPSCTLKTPSINVPLGDVSKSDFQGIGTETQPKQFKIDLECSSGSPEKTSHPKMTLEDVSFPSNQSDILTLSKNATAKGVGIRIYHKNNPVNYQPNNNIRLGELSKGHHSIPFQANYIQSESTVTPGSVHASAVFKLAYD</sequence>
<organism evidence="2">
    <name type="scientific">Xenorhabdus szentirmaii</name>
    <dbReference type="NCBI Taxonomy" id="290112"/>
    <lineage>
        <taxon>Bacteria</taxon>
        <taxon>Pseudomonadati</taxon>
        <taxon>Pseudomonadota</taxon>
        <taxon>Gammaproteobacteria</taxon>
        <taxon>Enterobacterales</taxon>
        <taxon>Morganellaceae</taxon>
        <taxon>Xenorhabdus</taxon>
    </lineage>
</organism>
<dbReference type="PANTHER" id="PTHR33420:SF32">
    <property type="entry name" value="FIMBRIAL-LIKE PROTEIN"/>
    <property type="match status" value="1"/>
</dbReference>
<accession>A0AAW3Z124</accession>
<reference evidence="2" key="1">
    <citation type="submission" date="2020-09" db="EMBL/GenBank/DDBJ databases">
        <authorList>
            <person name="Palma L."/>
            <person name="Caballero P."/>
            <person name="Berry C."/>
            <person name="Del Valle E."/>
        </authorList>
    </citation>
    <scope>NUCLEOTIDE SEQUENCE</scope>
    <source>
        <strain evidence="2">M</strain>
    </source>
</reference>